<evidence type="ECO:0000256" key="1">
    <source>
        <dbReference type="SAM" id="MobiDB-lite"/>
    </source>
</evidence>
<sequence>MQNQGGEGGRRVGFRVMQSIGDEVGKFRLGVGRGWRIFWTGEESRRGLPFVGRSQASPRSLAHSHRSFVVAGLHIRRRQWWKEEVACFAFGVREVWGGGEESRGWFEAPKADVAQAKGVVPASKEGPEGCSGLEGGTTRSRGVERRQGRANEAGGRCLKRSNDSYILTHLIPYAAARTVPIRIPSMPFPTLRFPPSIPPRRPSLLHPVRPSPPLLRHPPSTLHLLPSALSRPHPLHLPHDLRRHYPVAPPRARAGAGVGASTPPPSDGLSAAGGERTVAHPLARSAAAPLPSPSQLVLMLAAHDEKQSPSPAGAWRSAEPMSEVSSVGREFSWPARCSQWWEKERRNELRANPNRRERGVT</sequence>
<dbReference type="AlphaFoldDB" id="A0A4Y7SFP1"/>
<protein>
    <submittedName>
        <fullName evidence="2">Uncharacterized protein</fullName>
    </submittedName>
</protein>
<reference evidence="2 3" key="1">
    <citation type="journal article" date="2019" name="Nat. Ecol. Evol.">
        <title>Megaphylogeny resolves global patterns of mushroom evolution.</title>
        <authorList>
            <person name="Varga T."/>
            <person name="Krizsan K."/>
            <person name="Foldi C."/>
            <person name="Dima B."/>
            <person name="Sanchez-Garcia M."/>
            <person name="Sanchez-Ramirez S."/>
            <person name="Szollosi G.J."/>
            <person name="Szarkandi J.G."/>
            <person name="Papp V."/>
            <person name="Albert L."/>
            <person name="Andreopoulos W."/>
            <person name="Angelini C."/>
            <person name="Antonin V."/>
            <person name="Barry K.W."/>
            <person name="Bougher N.L."/>
            <person name="Buchanan P."/>
            <person name="Buyck B."/>
            <person name="Bense V."/>
            <person name="Catcheside P."/>
            <person name="Chovatia M."/>
            <person name="Cooper J."/>
            <person name="Damon W."/>
            <person name="Desjardin D."/>
            <person name="Finy P."/>
            <person name="Geml J."/>
            <person name="Haridas S."/>
            <person name="Hughes K."/>
            <person name="Justo A."/>
            <person name="Karasinski D."/>
            <person name="Kautmanova I."/>
            <person name="Kiss B."/>
            <person name="Kocsube S."/>
            <person name="Kotiranta H."/>
            <person name="LaButti K.M."/>
            <person name="Lechner B.E."/>
            <person name="Liimatainen K."/>
            <person name="Lipzen A."/>
            <person name="Lukacs Z."/>
            <person name="Mihaltcheva S."/>
            <person name="Morgado L.N."/>
            <person name="Niskanen T."/>
            <person name="Noordeloos M.E."/>
            <person name="Ohm R.A."/>
            <person name="Ortiz-Santana B."/>
            <person name="Ovrebo C."/>
            <person name="Racz N."/>
            <person name="Riley R."/>
            <person name="Savchenko A."/>
            <person name="Shiryaev A."/>
            <person name="Soop K."/>
            <person name="Spirin V."/>
            <person name="Szebenyi C."/>
            <person name="Tomsovsky M."/>
            <person name="Tulloss R.E."/>
            <person name="Uehling J."/>
            <person name="Grigoriev I.V."/>
            <person name="Vagvolgyi C."/>
            <person name="Papp T."/>
            <person name="Martin F.M."/>
            <person name="Miettinen O."/>
            <person name="Hibbett D.S."/>
            <person name="Nagy L.G."/>
        </authorList>
    </citation>
    <scope>NUCLEOTIDE SEQUENCE [LARGE SCALE GENOMIC DNA]</scope>
    <source>
        <strain evidence="2 3">FP101781</strain>
    </source>
</reference>
<keyword evidence="3" id="KW-1185">Reference proteome</keyword>
<dbReference type="Proteomes" id="UP000298030">
    <property type="component" value="Unassembled WGS sequence"/>
</dbReference>
<feature type="region of interest" description="Disordered" evidence="1">
    <location>
        <begin position="247"/>
        <end position="273"/>
    </location>
</feature>
<dbReference type="EMBL" id="QPFP01000134">
    <property type="protein sequence ID" value="TEB20657.1"/>
    <property type="molecule type" value="Genomic_DNA"/>
</dbReference>
<evidence type="ECO:0000313" key="2">
    <source>
        <dbReference type="EMBL" id="TEB20657.1"/>
    </source>
</evidence>
<name>A0A4Y7SFP1_COPMI</name>
<evidence type="ECO:0000313" key="3">
    <source>
        <dbReference type="Proteomes" id="UP000298030"/>
    </source>
</evidence>
<feature type="region of interest" description="Disordered" evidence="1">
    <location>
        <begin position="303"/>
        <end position="328"/>
    </location>
</feature>
<organism evidence="2 3">
    <name type="scientific">Coprinellus micaceus</name>
    <name type="common">Glistening ink-cap mushroom</name>
    <name type="synonym">Coprinus micaceus</name>
    <dbReference type="NCBI Taxonomy" id="71717"/>
    <lineage>
        <taxon>Eukaryota</taxon>
        <taxon>Fungi</taxon>
        <taxon>Dikarya</taxon>
        <taxon>Basidiomycota</taxon>
        <taxon>Agaricomycotina</taxon>
        <taxon>Agaricomycetes</taxon>
        <taxon>Agaricomycetidae</taxon>
        <taxon>Agaricales</taxon>
        <taxon>Agaricineae</taxon>
        <taxon>Psathyrellaceae</taxon>
        <taxon>Coprinellus</taxon>
    </lineage>
</organism>
<gene>
    <name evidence="2" type="ORF">FA13DRAFT_1717554</name>
</gene>
<accession>A0A4Y7SFP1</accession>
<comment type="caution">
    <text evidence="2">The sequence shown here is derived from an EMBL/GenBank/DDBJ whole genome shotgun (WGS) entry which is preliminary data.</text>
</comment>
<feature type="region of interest" description="Disordered" evidence="1">
    <location>
        <begin position="118"/>
        <end position="155"/>
    </location>
</feature>
<proteinExistence type="predicted"/>